<proteinExistence type="predicted"/>
<protein>
    <submittedName>
        <fullName evidence="2">Uncharacterized protein</fullName>
    </submittedName>
</protein>
<dbReference type="Pfam" id="PF20329">
    <property type="entry name" value="DUF6624"/>
    <property type="match status" value="1"/>
</dbReference>
<feature type="signal peptide" evidence="1">
    <location>
        <begin position="1"/>
        <end position="19"/>
    </location>
</feature>
<organism evidence="2 3">
    <name type="scientific">Pontibacter actiniarum</name>
    <dbReference type="NCBI Taxonomy" id="323450"/>
    <lineage>
        <taxon>Bacteria</taxon>
        <taxon>Pseudomonadati</taxon>
        <taxon>Bacteroidota</taxon>
        <taxon>Cytophagia</taxon>
        <taxon>Cytophagales</taxon>
        <taxon>Hymenobacteraceae</taxon>
        <taxon>Pontibacter</taxon>
    </lineage>
</organism>
<keyword evidence="1" id="KW-0732">Signal</keyword>
<evidence type="ECO:0000313" key="3">
    <source>
        <dbReference type="Proteomes" id="UP000266292"/>
    </source>
</evidence>
<dbReference type="InterPro" id="IPR046732">
    <property type="entry name" value="DUF6624"/>
</dbReference>
<dbReference type="AlphaFoldDB" id="A0A1X9YTU3"/>
<dbReference type="Proteomes" id="UP000266292">
    <property type="component" value="Chromosome"/>
</dbReference>
<dbReference type="KEGG" id="pact:CA264_13350"/>
<keyword evidence="3" id="KW-1185">Reference proteome</keyword>
<dbReference type="PROSITE" id="PS51257">
    <property type="entry name" value="PROKAR_LIPOPROTEIN"/>
    <property type="match status" value="1"/>
</dbReference>
<name>A0A1X9YTU3_9BACT</name>
<dbReference type="EMBL" id="CP021235">
    <property type="protein sequence ID" value="ARS36340.1"/>
    <property type="molecule type" value="Genomic_DNA"/>
</dbReference>
<dbReference type="STRING" id="709015.GCA_000472485_02709"/>
<dbReference type="OrthoDB" id="1164858at2"/>
<evidence type="ECO:0000256" key="1">
    <source>
        <dbReference type="SAM" id="SignalP"/>
    </source>
</evidence>
<dbReference type="RefSeq" id="WP_025607865.1">
    <property type="nucleotide sequence ID" value="NZ_CP021235.1"/>
</dbReference>
<accession>A0A1X9YTU3</accession>
<evidence type="ECO:0000313" key="2">
    <source>
        <dbReference type="EMBL" id="ARS36340.1"/>
    </source>
</evidence>
<sequence>MRTILPAILLLLAIGCQNAADSNTAVAVKEEEPNYALLQAELEETYDLDQGVRDVNWDSVNATPGVQQEFMKQMRQVDSLNQAKVLPILDRYGWLPKSKIGEKAADALFVVVQHASLNTIEKYLPEMEELALQGEASTADAAMMRDRLLMFQGKKQRYGTQVVSYIREDGRAAVWPVEDVKNVNKRRAAAGFELTVEENAKRLGAVFDPEEKLPEEHVSF</sequence>
<reference evidence="3" key="1">
    <citation type="submission" date="2017-05" db="EMBL/GenBank/DDBJ databases">
        <authorList>
            <person name="Ray J."/>
            <person name="Price M."/>
            <person name="Deutschbauer A."/>
        </authorList>
    </citation>
    <scope>NUCLEOTIDE SEQUENCE [LARGE SCALE GENOMIC DNA]</scope>
    <source>
        <strain evidence="3">DSM 19842</strain>
    </source>
</reference>
<gene>
    <name evidence="2" type="ORF">CA264_13350</name>
</gene>
<feature type="chain" id="PRO_5010985516" evidence="1">
    <location>
        <begin position="20"/>
        <end position="220"/>
    </location>
</feature>